<accession>A0A9D1FHQ1</accession>
<comment type="similarity">
    <text evidence="1">Belongs to the UPF0047 family.</text>
</comment>
<dbReference type="InterPro" id="IPR035917">
    <property type="entry name" value="YjbQ-like_sf"/>
</dbReference>
<dbReference type="NCBIfam" id="TIGR00149">
    <property type="entry name" value="TIGR00149_YjbQ"/>
    <property type="match status" value="1"/>
</dbReference>
<evidence type="ECO:0000256" key="1">
    <source>
        <dbReference type="ARBA" id="ARBA00005534"/>
    </source>
</evidence>
<dbReference type="Proteomes" id="UP000886865">
    <property type="component" value="Unassembled WGS sequence"/>
</dbReference>
<dbReference type="PANTHER" id="PTHR30615">
    <property type="entry name" value="UNCHARACTERIZED PROTEIN YJBQ-RELATED"/>
    <property type="match status" value="1"/>
</dbReference>
<dbReference type="SUPFAM" id="SSF111038">
    <property type="entry name" value="YjbQ-like"/>
    <property type="match status" value="1"/>
</dbReference>
<protein>
    <submittedName>
        <fullName evidence="2">YjbQ family protein</fullName>
    </submittedName>
</protein>
<evidence type="ECO:0000313" key="3">
    <source>
        <dbReference type="Proteomes" id="UP000886865"/>
    </source>
</evidence>
<dbReference type="PANTHER" id="PTHR30615:SF8">
    <property type="entry name" value="UPF0047 PROTEIN C4A8.02C"/>
    <property type="match status" value="1"/>
</dbReference>
<sequence>MPVRNEKFLLTTRGFNDIIDITSKVRDIVSFGKEKNAIVHIYTPGSTVSITTLEYEPGLVKDLPDALEKIAPINKEYEHDKKWHDGNGYAHIRASMIGNSITVPLAAGELELGSWQQIVLIDFDNKSRTRSVIVQIMS</sequence>
<reference evidence="2" key="2">
    <citation type="journal article" date="2021" name="PeerJ">
        <title>Extensive microbial diversity within the chicken gut microbiome revealed by metagenomics and culture.</title>
        <authorList>
            <person name="Gilroy R."/>
            <person name="Ravi A."/>
            <person name="Getino M."/>
            <person name="Pursley I."/>
            <person name="Horton D.L."/>
            <person name="Alikhan N.F."/>
            <person name="Baker D."/>
            <person name="Gharbi K."/>
            <person name="Hall N."/>
            <person name="Watson M."/>
            <person name="Adriaenssens E.M."/>
            <person name="Foster-Nyarko E."/>
            <person name="Jarju S."/>
            <person name="Secka A."/>
            <person name="Antonio M."/>
            <person name="Oren A."/>
            <person name="Chaudhuri R.R."/>
            <person name="La Ragione R."/>
            <person name="Hildebrand F."/>
            <person name="Pallen M.J."/>
        </authorList>
    </citation>
    <scope>NUCLEOTIDE SEQUENCE</scope>
    <source>
        <strain evidence="2">CHK152-2871</strain>
    </source>
</reference>
<dbReference type="EMBL" id="DVJQ01000002">
    <property type="protein sequence ID" value="HIS73425.1"/>
    <property type="molecule type" value="Genomic_DNA"/>
</dbReference>
<dbReference type="InterPro" id="IPR001602">
    <property type="entry name" value="UPF0047_YjbQ-like"/>
</dbReference>
<organism evidence="2 3">
    <name type="scientific">Candidatus Galligastranaerophilus intestinavium</name>
    <dbReference type="NCBI Taxonomy" id="2840836"/>
    <lineage>
        <taxon>Bacteria</taxon>
        <taxon>Candidatus Galligastranaerophilus</taxon>
    </lineage>
</organism>
<evidence type="ECO:0000313" key="2">
    <source>
        <dbReference type="EMBL" id="HIS73425.1"/>
    </source>
</evidence>
<comment type="caution">
    <text evidence="2">The sequence shown here is derived from an EMBL/GenBank/DDBJ whole genome shotgun (WGS) entry which is preliminary data.</text>
</comment>
<reference evidence="2" key="1">
    <citation type="submission" date="2020-10" db="EMBL/GenBank/DDBJ databases">
        <authorList>
            <person name="Gilroy R."/>
        </authorList>
    </citation>
    <scope>NUCLEOTIDE SEQUENCE</scope>
    <source>
        <strain evidence="2">CHK152-2871</strain>
    </source>
</reference>
<gene>
    <name evidence="2" type="ORF">IAA86_00200</name>
</gene>
<proteinExistence type="inferred from homology"/>
<dbReference type="Pfam" id="PF01894">
    <property type="entry name" value="YjbQ"/>
    <property type="match status" value="1"/>
</dbReference>
<dbReference type="Gene3D" id="2.60.120.460">
    <property type="entry name" value="YjbQ-like"/>
    <property type="match status" value="1"/>
</dbReference>
<dbReference type="PIRSF" id="PIRSF004681">
    <property type="entry name" value="UCP004681"/>
    <property type="match status" value="1"/>
</dbReference>
<name>A0A9D1FHQ1_9BACT</name>
<dbReference type="AlphaFoldDB" id="A0A9D1FHQ1"/>